<evidence type="ECO:0000313" key="4">
    <source>
        <dbReference type="Proteomes" id="UP000001542"/>
    </source>
</evidence>
<feature type="coiled-coil region" evidence="1">
    <location>
        <begin position="124"/>
        <end position="151"/>
    </location>
</feature>
<evidence type="ECO:0000256" key="2">
    <source>
        <dbReference type="SAM" id="MobiDB-lite"/>
    </source>
</evidence>
<feature type="coiled-coil region" evidence="1">
    <location>
        <begin position="242"/>
        <end position="339"/>
    </location>
</feature>
<reference evidence="3" key="1">
    <citation type="submission" date="2006-10" db="EMBL/GenBank/DDBJ databases">
        <authorList>
            <person name="Amadeo P."/>
            <person name="Zhao Q."/>
            <person name="Wortman J."/>
            <person name="Fraser-Liggett C."/>
            <person name="Carlton J."/>
        </authorList>
    </citation>
    <scope>NUCLEOTIDE SEQUENCE</scope>
    <source>
        <strain evidence="3">G3</strain>
    </source>
</reference>
<evidence type="ECO:0000256" key="1">
    <source>
        <dbReference type="SAM" id="Coils"/>
    </source>
</evidence>
<accession>A2DXE0</accession>
<dbReference type="Proteomes" id="UP000001542">
    <property type="component" value="Unassembled WGS sequence"/>
</dbReference>
<keyword evidence="1" id="KW-0175">Coiled coil</keyword>
<dbReference type="SMR" id="A2DXE0"/>
<protein>
    <submittedName>
        <fullName evidence="3">Uncharacterized protein</fullName>
    </submittedName>
</protein>
<name>A2DXE0_TRIV3</name>
<dbReference type="RefSeq" id="XP_001327115.1">
    <property type="nucleotide sequence ID" value="XM_001327080.1"/>
</dbReference>
<dbReference type="InParanoid" id="A2DXE0"/>
<dbReference type="VEuPathDB" id="TrichDB:TVAGG3_0925600"/>
<dbReference type="KEGG" id="tva:4772887"/>
<keyword evidence="4" id="KW-1185">Reference proteome</keyword>
<dbReference type="OrthoDB" id="10485933at2759"/>
<evidence type="ECO:0000313" key="3">
    <source>
        <dbReference type="EMBL" id="EAY14892.1"/>
    </source>
</evidence>
<proteinExistence type="predicted"/>
<feature type="compositionally biased region" description="Basic and acidic residues" evidence="2">
    <location>
        <begin position="527"/>
        <end position="547"/>
    </location>
</feature>
<dbReference type="EMBL" id="DS113263">
    <property type="protein sequence ID" value="EAY14892.1"/>
    <property type="molecule type" value="Genomic_DNA"/>
</dbReference>
<feature type="region of interest" description="Disordered" evidence="2">
    <location>
        <begin position="517"/>
        <end position="547"/>
    </location>
</feature>
<sequence>MKPRSIQRLAPNGRDIRELPREELEVLVLELDDELTKRTQRITLLKQNLKEASAKTKKSEERAKNVVLDYINDPLPLHSNYGFNYAGKEAMEFIASKAPEGVERKDPNPIAGSYNAYIGGNKRIVSLKQKIGELQQQIIDTQEETQHLIEKRNKLKAILENLRYKENEPFKHKGPIPKSTKTKRQATFAKCRKLLQQLIANEKDPYRRDCYRCCYYLLKPDDRTALELFSQLYDPNLDQDTLKELQDILNDRNAHVAILKEQYKHLDARQEALRNAFLSLKDKMLDHVVDNDDDIQALKDRIAQLEQMIGKIPGLQEEIERLKKERDALLDEKDKLFKEGSDEASKLHADMMAKKAQLSEDRAGYDQERIQLEEVDQRLREQYATIVEEFRRLNDEKQKMAEEYRLIQARRTKMHDQLNQLAKAHIDDPSELRAVFDLSQKFVLGDLNSKHATIKNDALSKKDKYRNLYAECVKLQKILANKEMQEAAYRDRLKRAGAPVPQKPVVSEEKVQNIQQIIMNESSIESEEPKGKKGYDSSEPDKDSDMF</sequence>
<dbReference type="Gene3D" id="1.10.287.1490">
    <property type="match status" value="1"/>
</dbReference>
<dbReference type="VEuPathDB" id="TrichDB:TVAG_380020"/>
<feature type="coiled-coil region" evidence="1">
    <location>
        <begin position="383"/>
        <end position="410"/>
    </location>
</feature>
<organism evidence="3 4">
    <name type="scientific">Trichomonas vaginalis (strain ATCC PRA-98 / G3)</name>
    <dbReference type="NCBI Taxonomy" id="412133"/>
    <lineage>
        <taxon>Eukaryota</taxon>
        <taxon>Metamonada</taxon>
        <taxon>Parabasalia</taxon>
        <taxon>Trichomonadida</taxon>
        <taxon>Trichomonadidae</taxon>
        <taxon>Trichomonas</taxon>
    </lineage>
</organism>
<dbReference type="AlphaFoldDB" id="A2DXE0"/>
<gene>
    <name evidence="3" type="ORF">TVAG_380020</name>
</gene>
<reference evidence="3" key="2">
    <citation type="journal article" date="2007" name="Science">
        <title>Draft genome sequence of the sexually transmitted pathogen Trichomonas vaginalis.</title>
        <authorList>
            <person name="Carlton J.M."/>
            <person name="Hirt R.P."/>
            <person name="Silva J.C."/>
            <person name="Delcher A.L."/>
            <person name="Schatz M."/>
            <person name="Zhao Q."/>
            <person name="Wortman J.R."/>
            <person name="Bidwell S.L."/>
            <person name="Alsmark U.C.M."/>
            <person name="Besteiro S."/>
            <person name="Sicheritz-Ponten T."/>
            <person name="Noel C.J."/>
            <person name="Dacks J.B."/>
            <person name="Foster P.G."/>
            <person name="Simillion C."/>
            <person name="Van de Peer Y."/>
            <person name="Miranda-Saavedra D."/>
            <person name="Barton G.J."/>
            <person name="Westrop G.D."/>
            <person name="Mueller S."/>
            <person name="Dessi D."/>
            <person name="Fiori P.L."/>
            <person name="Ren Q."/>
            <person name="Paulsen I."/>
            <person name="Zhang H."/>
            <person name="Bastida-Corcuera F.D."/>
            <person name="Simoes-Barbosa A."/>
            <person name="Brown M.T."/>
            <person name="Hayes R.D."/>
            <person name="Mukherjee M."/>
            <person name="Okumura C.Y."/>
            <person name="Schneider R."/>
            <person name="Smith A.J."/>
            <person name="Vanacova S."/>
            <person name="Villalvazo M."/>
            <person name="Haas B.J."/>
            <person name="Pertea M."/>
            <person name="Feldblyum T.V."/>
            <person name="Utterback T.R."/>
            <person name="Shu C.L."/>
            <person name="Osoegawa K."/>
            <person name="de Jong P.J."/>
            <person name="Hrdy I."/>
            <person name="Horvathova L."/>
            <person name="Zubacova Z."/>
            <person name="Dolezal P."/>
            <person name="Malik S.B."/>
            <person name="Logsdon J.M. Jr."/>
            <person name="Henze K."/>
            <person name="Gupta A."/>
            <person name="Wang C.C."/>
            <person name="Dunne R.L."/>
            <person name="Upcroft J.A."/>
            <person name="Upcroft P."/>
            <person name="White O."/>
            <person name="Salzberg S.L."/>
            <person name="Tang P."/>
            <person name="Chiu C.-H."/>
            <person name="Lee Y.-S."/>
            <person name="Embley T.M."/>
            <person name="Coombs G.H."/>
            <person name="Mottram J.C."/>
            <person name="Tachezy J."/>
            <person name="Fraser-Liggett C.M."/>
            <person name="Johnson P.J."/>
        </authorList>
    </citation>
    <scope>NUCLEOTIDE SEQUENCE [LARGE SCALE GENOMIC DNA]</scope>
    <source>
        <strain evidence="3">G3</strain>
    </source>
</reference>